<dbReference type="EMBL" id="MNUY01000067">
    <property type="protein sequence ID" value="OIO13125.1"/>
    <property type="molecule type" value="Genomic_DNA"/>
</dbReference>
<reference evidence="1 2" key="1">
    <citation type="journal article" date="2016" name="Environ. Microbiol.">
        <title>Genomic resolution of a cold subsurface aquifer community provides metabolic insights for novel microbes adapted to high CO concentrations.</title>
        <authorList>
            <person name="Probst A.J."/>
            <person name="Castelle C.J."/>
            <person name="Singh A."/>
            <person name="Brown C.T."/>
            <person name="Anantharaman K."/>
            <person name="Sharon I."/>
            <person name="Hug L.A."/>
            <person name="Burstein D."/>
            <person name="Emerson J.B."/>
            <person name="Thomas B.C."/>
            <person name="Banfield J.F."/>
        </authorList>
    </citation>
    <scope>NUCLEOTIDE SEQUENCE [LARGE SCALE GENOMIC DNA]</scope>
    <source>
        <strain evidence="1">CG1_02_37_22</strain>
    </source>
</reference>
<organism evidence="1 2">
    <name type="scientific">Candidatus Gottesmanbacteria bacterium CG1_02_37_22</name>
    <dbReference type="NCBI Taxonomy" id="1805209"/>
    <lineage>
        <taxon>Bacteria</taxon>
        <taxon>Candidatus Gottesmaniibacteriota</taxon>
    </lineage>
</organism>
<protein>
    <submittedName>
        <fullName evidence="1">Uncharacterized protein</fullName>
    </submittedName>
</protein>
<dbReference type="Proteomes" id="UP000183120">
    <property type="component" value="Unassembled WGS sequence"/>
</dbReference>
<evidence type="ECO:0000313" key="2">
    <source>
        <dbReference type="Proteomes" id="UP000183120"/>
    </source>
</evidence>
<evidence type="ECO:0000313" key="1">
    <source>
        <dbReference type="EMBL" id="OIO13125.1"/>
    </source>
</evidence>
<comment type="caution">
    <text evidence="1">The sequence shown here is derived from an EMBL/GenBank/DDBJ whole genome shotgun (WGS) entry which is preliminary data.</text>
</comment>
<accession>A0A1J4TR28</accession>
<gene>
    <name evidence="1" type="ORF">AUJ73_04215</name>
</gene>
<sequence>MTAEAFVTAYNQLESSLITVVQNHPSFQKETARRTAMEGGISVGSPIIFPGAENEQWQYSRRVEYSPTEYSRIVIRRELISSEGNDALIRESLELKRTPPEVGENPKMVIISYGREVTDNSAPSGKRTFHNINDDIAVEKGNILIQKLTVTTDAQAVKLSVAETAVTDQIPPPPGEDDKFYQKSQKFGGNELIIKIEREGHTLIRIIGSMDCGGLESLIRVHKNRVYFAQGLTKREGGKYSFGSLPLEEFIRFMRRKGGNTAANKLRYVLGTIVREELTRDEVIQKMGWNGEAITQT</sequence>
<proteinExistence type="predicted"/>
<dbReference type="AlphaFoldDB" id="A0A1J4TR28"/>
<name>A0A1J4TR28_9BACT</name>